<evidence type="ECO:0000313" key="4">
    <source>
        <dbReference type="EMBL" id="MDR4307386.1"/>
    </source>
</evidence>
<protein>
    <submittedName>
        <fullName evidence="4">Ribonuclease T2</fullName>
    </submittedName>
</protein>
<dbReference type="Pfam" id="PF00445">
    <property type="entry name" value="Ribonuclease_T2"/>
    <property type="match status" value="1"/>
</dbReference>
<dbReference type="Proteomes" id="UP001181622">
    <property type="component" value="Unassembled WGS sequence"/>
</dbReference>
<dbReference type="InterPro" id="IPR039378">
    <property type="entry name" value="RNase_T2_prok"/>
</dbReference>
<dbReference type="SUPFAM" id="SSF55895">
    <property type="entry name" value="Ribonuclease Rh-like"/>
    <property type="match status" value="1"/>
</dbReference>
<dbReference type="CDD" id="cd01062">
    <property type="entry name" value="RNase_T2_prok"/>
    <property type="match status" value="1"/>
</dbReference>
<evidence type="ECO:0000313" key="5">
    <source>
        <dbReference type="Proteomes" id="UP001181622"/>
    </source>
</evidence>
<accession>A0ABU1DH46</accession>
<comment type="caution">
    <text evidence="4">The sequence shown here is derived from an EMBL/GenBank/DDBJ whole genome shotgun (WGS) entry which is preliminary data.</text>
</comment>
<comment type="similarity">
    <text evidence="1 2">Belongs to the RNase T2 family.</text>
</comment>
<dbReference type="InterPro" id="IPR036430">
    <property type="entry name" value="RNase_T2-like_sf"/>
</dbReference>
<dbReference type="PANTHER" id="PTHR11240">
    <property type="entry name" value="RIBONUCLEASE T2"/>
    <property type="match status" value="1"/>
</dbReference>
<feature type="signal peptide" evidence="3">
    <location>
        <begin position="1"/>
        <end position="28"/>
    </location>
</feature>
<keyword evidence="3" id="KW-0732">Signal</keyword>
<keyword evidence="5" id="KW-1185">Reference proteome</keyword>
<evidence type="ECO:0000256" key="2">
    <source>
        <dbReference type="RuleBase" id="RU004328"/>
    </source>
</evidence>
<reference evidence="4" key="1">
    <citation type="submission" date="2020-10" db="EMBL/GenBank/DDBJ databases">
        <authorList>
            <person name="Abbas A."/>
            <person name="Razzaq R."/>
            <person name="Waqas M."/>
            <person name="Abbas N."/>
            <person name="Nielsen T.K."/>
            <person name="Hansen L.H."/>
            <person name="Hussain S."/>
            <person name="Shahid M."/>
        </authorList>
    </citation>
    <scope>NUCLEOTIDE SEQUENCE</scope>
    <source>
        <strain evidence="4">S14</strain>
    </source>
</reference>
<organism evidence="4 5">
    <name type="scientific">Chelatococcus sambhunathii</name>
    <dbReference type="NCBI Taxonomy" id="363953"/>
    <lineage>
        <taxon>Bacteria</taxon>
        <taxon>Pseudomonadati</taxon>
        <taxon>Pseudomonadota</taxon>
        <taxon>Alphaproteobacteria</taxon>
        <taxon>Hyphomicrobiales</taxon>
        <taxon>Chelatococcaceae</taxon>
        <taxon>Chelatococcus</taxon>
    </lineage>
</organism>
<dbReference type="PANTHER" id="PTHR11240:SF22">
    <property type="entry name" value="RIBONUCLEASE T2"/>
    <property type="match status" value="1"/>
</dbReference>
<dbReference type="EMBL" id="JADBEO010000024">
    <property type="protein sequence ID" value="MDR4307386.1"/>
    <property type="molecule type" value="Genomic_DNA"/>
</dbReference>
<evidence type="ECO:0000256" key="3">
    <source>
        <dbReference type="SAM" id="SignalP"/>
    </source>
</evidence>
<dbReference type="InterPro" id="IPR001568">
    <property type="entry name" value="RNase_T2-like"/>
</dbReference>
<sequence length="225" mass="24117">MQDGAPVRAVVGALVLLALALAAPSAEAQGRGGRAGDFDFYVLALSWSPSYCANAGERADRTQCGAGKGYAFVTHGLWPQYERGFPRDCRVTGRNPTRAQVDGMLDIMPSPGLVRHEWRTHGTCSGLDPASYFGQVRAAYGRVVIPEELRSADEDRDMSPADIERAFIGANRGMKPSGIAVVCKGGALQEVRICMTDGLDFRPCAEVDRKACRAERISVPAAGSR</sequence>
<dbReference type="PROSITE" id="PS00531">
    <property type="entry name" value="RNASE_T2_2"/>
    <property type="match status" value="1"/>
</dbReference>
<name>A0ABU1DH46_9HYPH</name>
<dbReference type="InterPro" id="IPR033130">
    <property type="entry name" value="RNase_T2_His_AS_2"/>
</dbReference>
<gene>
    <name evidence="4" type="ORF">IHQ68_12235</name>
</gene>
<feature type="chain" id="PRO_5046785097" evidence="3">
    <location>
        <begin position="29"/>
        <end position="225"/>
    </location>
</feature>
<evidence type="ECO:0000256" key="1">
    <source>
        <dbReference type="ARBA" id="ARBA00007469"/>
    </source>
</evidence>
<proteinExistence type="inferred from homology"/>
<dbReference type="Gene3D" id="3.90.730.10">
    <property type="entry name" value="Ribonuclease T2-like"/>
    <property type="match status" value="1"/>
</dbReference>